<keyword evidence="3" id="KW-1185">Reference proteome</keyword>
<sequence>MRRATDDRPTPTDLPDPQSGVTVLHSDRPHGAALARLATDWLARDPGPAYWVDAGGAADTRRLYDAAPTRRALAGLRVARAFTAYQHAELVRRLPRRARPGTRLVVVANAALPYREGDAPTDEAGRLRAAGTALLDELATALDCPVLVSVAGDGDHAAAVVDAADRVVECETTPFGVRFDAPDHTPRGYRVAGGWQTTIPYWVDLFGAVADADAGVATPAATAAAATPAPLDATAGGDGGA</sequence>
<comment type="caution">
    <text evidence="2">The sequence shown here is derived from an EMBL/GenBank/DDBJ whole genome shotgun (WGS) entry which is preliminary data.</text>
</comment>
<accession>A0ABD5X0N6</accession>
<feature type="compositionally biased region" description="Basic and acidic residues" evidence="1">
    <location>
        <begin position="1"/>
        <end position="10"/>
    </location>
</feature>
<feature type="region of interest" description="Disordered" evidence="1">
    <location>
        <begin position="1"/>
        <end position="25"/>
    </location>
</feature>
<dbReference type="Gene3D" id="3.40.50.300">
    <property type="entry name" value="P-loop containing nucleotide triphosphate hydrolases"/>
    <property type="match status" value="1"/>
</dbReference>
<dbReference type="GeneID" id="79270911"/>
<reference evidence="2 3" key="1">
    <citation type="journal article" date="2019" name="Int. J. Syst. Evol. Microbiol.">
        <title>The Global Catalogue of Microorganisms (GCM) 10K type strain sequencing project: providing services to taxonomists for standard genome sequencing and annotation.</title>
        <authorList>
            <consortium name="The Broad Institute Genomics Platform"/>
            <consortium name="The Broad Institute Genome Sequencing Center for Infectious Disease"/>
            <person name="Wu L."/>
            <person name="Ma J."/>
        </authorList>
    </citation>
    <scope>NUCLEOTIDE SEQUENCE [LARGE SCALE GENOMIC DNA]</scope>
    <source>
        <strain evidence="2 3">DT55</strain>
    </source>
</reference>
<protein>
    <submittedName>
        <fullName evidence="2">Uncharacterized protein</fullName>
    </submittedName>
</protein>
<evidence type="ECO:0000256" key="1">
    <source>
        <dbReference type="SAM" id="MobiDB-lite"/>
    </source>
</evidence>
<dbReference type="Proteomes" id="UP001596388">
    <property type="component" value="Unassembled WGS sequence"/>
</dbReference>
<dbReference type="RefSeq" id="WP_276237336.1">
    <property type="nucleotide sequence ID" value="NZ_CP119989.1"/>
</dbReference>
<evidence type="ECO:0000313" key="2">
    <source>
        <dbReference type="EMBL" id="MFC7098166.1"/>
    </source>
</evidence>
<dbReference type="EMBL" id="JBHTAG010000003">
    <property type="protein sequence ID" value="MFC7098166.1"/>
    <property type="molecule type" value="Genomic_DNA"/>
</dbReference>
<dbReference type="AlphaFoldDB" id="A0ABD5X0N6"/>
<name>A0ABD5X0N6_9EURY</name>
<organism evidence="2 3">
    <name type="scientific">Halobaculum marinum</name>
    <dbReference type="NCBI Taxonomy" id="3031996"/>
    <lineage>
        <taxon>Archaea</taxon>
        <taxon>Methanobacteriati</taxon>
        <taxon>Methanobacteriota</taxon>
        <taxon>Stenosarchaea group</taxon>
        <taxon>Halobacteria</taxon>
        <taxon>Halobacteriales</taxon>
        <taxon>Haloferacaceae</taxon>
        <taxon>Halobaculum</taxon>
    </lineage>
</organism>
<evidence type="ECO:0000313" key="3">
    <source>
        <dbReference type="Proteomes" id="UP001596388"/>
    </source>
</evidence>
<dbReference type="InterPro" id="IPR027417">
    <property type="entry name" value="P-loop_NTPase"/>
</dbReference>
<gene>
    <name evidence="2" type="ORF">ACFQKD_12720</name>
</gene>
<proteinExistence type="predicted"/>